<comment type="caution">
    <text evidence="1">The sequence shown here is derived from an EMBL/GenBank/DDBJ whole genome shotgun (WGS) entry which is preliminary data.</text>
</comment>
<reference evidence="1" key="1">
    <citation type="submission" date="2019-08" db="EMBL/GenBank/DDBJ databases">
        <authorList>
            <person name="Kucharzyk K."/>
            <person name="Murdoch R.W."/>
            <person name="Higgins S."/>
            <person name="Loffler F."/>
        </authorList>
    </citation>
    <scope>NUCLEOTIDE SEQUENCE</scope>
</reference>
<sequence>MRNFIVHAPSRGNLFEVTAVFIEPIPVWKGFGKRFFQFIVGENAACFSIHHQHFPGTKTAPCFYFIGSNFEHASLGSNDQLIVMCNSIPCRPKSVPVQHSSSKLPVAEKQRSRSVPRFHQHTVVFVKRFQISGNRIFVVEALRHKHGQGMGKAFAGHHEKLQHVIQRCAVAHSRLNNGEQVLYIPQDTGFQNTFPAFHPLPVAPDSVDLTVVSKHAERLRQVPGRESIGAETRMDQGHPACKVQI</sequence>
<proteinExistence type="predicted"/>
<dbReference type="EMBL" id="VSSQ01003097">
    <property type="protein sequence ID" value="MPM19031.1"/>
    <property type="molecule type" value="Genomic_DNA"/>
</dbReference>
<accession>A0A644XTE1</accession>
<evidence type="ECO:0000313" key="1">
    <source>
        <dbReference type="EMBL" id="MPM19031.1"/>
    </source>
</evidence>
<dbReference type="AlphaFoldDB" id="A0A644XTE1"/>
<protein>
    <submittedName>
        <fullName evidence="1">Uncharacterized protein</fullName>
    </submittedName>
</protein>
<organism evidence="1">
    <name type="scientific">bioreactor metagenome</name>
    <dbReference type="NCBI Taxonomy" id="1076179"/>
    <lineage>
        <taxon>unclassified sequences</taxon>
        <taxon>metagenomes</taxon>
        <taxon>ecological metagenomes</taxon>
    </lineage>
</organism>
<gene>
    <name evidence="1" type="ORF">SDC9_65449</name>
</gene>
<name>A0A644XTE1_9ZZZZ</name>